<evidence type="ECO:0000313" key="1">
    <source>
        <dbReference type="EMBL" id="CAI9277945.1"/>
    </source>
</evidence>
<name>A0AA36E0R9_LACSI</name>
<protein>
    <submittedName>
        <fullName evidence="1">Uncharacterized protein</fullName>
    </submittedName>
</protein>
<proteinExistence type="predicted"/>
<evidence type="ECO:0000313" key="2">
    <source>
        <dbReference type="Proteomes" id="UP001177003"/>
    </source>
</evidence>
<dbReference type="Proteomes" id="UP001177003">
    <property type="component" value="Chromosome 3"/>
</dbReference>
<gene>
    <name evidence="1" type="ORF">LSALG_LOCUS17848</name>
</gene>
<dbReference type="EMBL" id="OX465079">
    <property type="protein sequence ID" value="CAI9277945.1"/>
    <property type="molecule type" value="Genomic_DNA"/>
</dbReference>
<reference evidence="1" key="1">
    <citation type="submission" date="2023-04" db="EMBL/GenBank/DDBJ databases">
        <authorList>
            <person name="Vijverberg K."/>
            <person name="Xiong W."/>
            <person name="Schranz E."/>
        </authorList>
    </citation>
    <scope>NUCLEOTIDE SEQUENCE</scope>
</reference>
<organism evidence="1 2">
    <name type="scientific">Lactuca saligna</name>
    <name type="common">Willowleaf lettuce</name>
    <dbReference type="NCBI Taxonomy" id="75948"/>
    <lineage>
        <taxon>Eukaryota</taxon>
        <taxon>Viridiplantae</taxon>
        <taxon>Streptophyta</taxon>
        <taxon>Embryophyta</taxon>
        <taxon>Tracheophyta</taxon>
        <taxon>Spermatophyta</taxon>
        <taxon>Magnoliopsida</taxon>
        <taxon>eudicotyledons</taxon>
        <taxon>Gunneridae</taxon>
        <taxon>Pentapetalae</taxon>
        <taxon>asterids</taxon>
        <taxon>campanulids</taxon>
        <taxon>Asterales</taxon>
        <taxon>Asteraceae</taxon>
        <taxon>Cichorioideae</taxon>
        <taxon>Cichorieae</taxon>
        <taxon>Lactucinae</taxon>
        <taxon>Lactuca</taxon>
    </lineage>
</organism>
<sequence>MESPNSTYLTIDFHYNNMFAPNPLVYLDPMRITHERLLEGIRRIDNDDNYFEFIEDAYMAKNELRMNVYINHQNKPILDWVDKEILTGVHMFDKAVDDEFLNKLCGKPILNSNQEEVNDDAADDDDEVSDEDDEVMFPIFDENQEWDKMVPVLGMKFSNPLELKLCLTNYAVKNGYYLWFEKK</sequence>
<keyword evidence="2" id="KW-1185">Reference proteome</keyword>
<accession>A0AA36E0R9</accession>
<dbReference type="AlphaFoldDB" id="A0AA36E0R9"/>